<dbReference type="KEGG" id="prt:AUC31_12990"/>
<sequence>MQNSKTMQSEIGGYISTVIREHFGKGPTSVFVIVKPPFVIVHLRGFLSPTEKILLQKNEFRRVMEIRHLLIEELKPDICAAFSRASGEKVESIYSDWHLENQTGMLIGVMASREAAAEFDWQSDATQEALHDSVVEASRKAEKKPESTELFWLNDRTLLIERTGFLVEIERELIRNGLAEELKQVKRPLEKRLLLKETPFPDLLKRDIREIFLDWEFSTDISYILVLLEPNKHS</sequence>
<reference evidence="2" key="1">
    <citation type="submission" date="2016-01" db="EMBL/GenBank/DDBJ databases">
        <title>Complete genome of Planococcus rifietoensis type strain M8.</title>
        <authorList>
            <person name="See-Too W.S."/>
        </authorList>
    </citation>
    <scope>NUCLEOTIDE SEQUENCE [LARGE SCALE GENOMIC DNA]</scope>
    <source>
        <strain evidence="2">M8</strain>
    </source>
</reference>
<protein>
    <recommendedName>
        <fullName evidence="1">Na+-translocating membrane potential-generating system MpsC domain-containing protein</fullName>
    </recommendedName>
</protein>
<dbReference type="Proteomes" id="UP000067683">
    <property type="component" value="Chromosome"/>
</dbReference>
<proteinExistence type="predicted"/>
<feature type="domain" description="Na+-translocating membrane potential-generating system MpsC" evidence="1">
    <location>
        <begin position="5"/>
        <end position="111"/>
    </location>
</feature>
<dbReference type="AlphaFoldDB" id="A0A0U2XU09"/>
<evidence type="ECO:0000259" key="1">
    <source>
        <dbReference type="Pfam" id="PF10057"/>
    </source>
</evidence>
<evidence type="ECO:0000313" key="2">
    <source>
        <dbReference type="EMBL" id="ALS76056.1"/>
    </source>
</evidence>
<keyword evidence="3" id="KW-1185">Reference proteome</keyword>
<dbReference type="EMBL" id="CP013659">
    <property type="protein sequence ID" value="ALS76056.1"/>
    <property type="molecule type" value="Genomic_DNA"/>
</dbReference>
<name>A0A0U2XU09_9BACL</name>
<dbReference type="InterPro" id="IPR018745">
    <property type="entry name" value="MpsC"/>
</dbReference>
<dbReference type="OrthoDB" id="2677857at2"/>
<evidence type="ECO:0000313" key="3">
    <source>
        <dbReference type="Proteomes" id="UP000067683"/>
    </source>
</evidence>
<gene>
    <name evidence="2" type="ORF">AUC31_12990</name>
</gene>
<dbReference type="Pfam" id="PF10057">
    <property type="entry name" value="MpsC"/>
    <property type="match status" value="1"/>
</dbReference>
<dbReference type="RefSeq" id="WP_058382759.1">
    <property type="nucleotide sequence ID" value="NZ_CP013659.2"/>
</dbReference>
<organism evidence="2 3">
    <name type="scientific">Planococcus rifietoensis</name>
    <dbReference type="NCBI Taxonomy" id="200991"/>
    <lineage>
        <taxon>Bacteria</taxon>
        <taxon>Bacillati</taxon>
        <taxon>Bacillota</taxon>
        <taxon>Bacilli</taxon>
        <taxon>Bacillales</taxon>
        <taxon>Caryophanaceae</taxon>
        <taxon>Planococcus</taxon>
    </lineage>
</organism>
<dbReference type="STRING" id="200991.AUC31_12990"/>
<accession>A0A0U2XU09</accession>